<keyword evidence="2" id="KW-0479">Metal-binding</keyword>
<dbReference type="InterPro" id="IPR001279">
    <property type="entry name" value="Metallo-B-lactamas"/>
</dbReference>
<name>A0A2A7MU20_MYCAG</name>
<dbReference type="PANTHER" id="PTHR42978:SF6">
    <property type="entry name" value="QUORUM-QUENCHING LACTONASE YTNP-RELATED"/>
    <property type="match status" value="1"/>
</dbReference>
<proteinExistence type="inferred from homology"/>
<evidence type="ECO:0000256" key="4">
    <source>
        <dbReference type="ARBA" id="ARBA00022833"/>
    </source>
</evidence>
<evidence type="ECO:0000313" key="7">
    <source>
        <dbReference type="Proteomes" id="UP000220914"/>
    </source>
</evidence>
<dbReference type="RefSeq" id="WP_097942656.1">
    <property type="nucleotide sequence ID" value="NZ_BLKS01000004.1"/>
</dbReference>
<evidence type="ECO:0000256" key="1">
    <source>
        <dbReference type="ARBA" id="ARBA00007749"/>
    </source>
</evidence>
<organism evidence="6 7">
    <name type="scientific">Mycolicibacterium agri</name>
    <name type="common">Mycobacterium agri</name>
    <dbReference type="NCBI Taxonomy" id="36811"/>
    <lineage>
        <taxon>Bacteria</taxon>
        <taxon>Bacillati</taxon>
        <taxon>Actinomycetota</taxon>
        <taxon>Actinomycetes</taxon>
        <taxon>Mycobacteriales</taxon>
        <taxon>Mycobacteriaceae</taxon>
        <taxon>Mycolicibacterium</taxon>
    </lineage>
</organism>
<dbReference type="Proteomes" id="UP000220914">
    <property type="component" value="Unassembled WGS sequence"/>
</dbReference>
<evidence type="ECO:0000313" key="6">
    <source>
        <dbReference type="EMBL" id="PEG34668.1"/>
    </source>
</evidence>
<dbReference type="InterPro" id="IPR051013">
    <property type="entry name" value="MBL_superfamily_lactonases"/>
</dbReference>
<comment type="similarity">
    <text evidence="1">Belongs to the metallo-beta-lactamase superfamily.</text>
</comment>
<comment type="caution">
    <text evidence="6">The sequence shown here is derived from an EMBL/GenBank/DDBJ whole genome shotgun (WGS) entry which is preliminary data.</text>
</comment>
<dbReference type="GO" id="GO:0016787">
    <property type="term" value="F:hydrolase activity"/>
    <property type="evidence" value="ECO:0007669"/>
    <property type="project" value="UniProtKB-KW"/>
</dbReference>
<dbReference type="GO" id="GO:0046872">
    <property type="term" value="F:metal ion binding"/>
    <property type="evidence" value="ECO:0007669"/>
    <property type="project" value="UniProtKB-KW"/>
</dbReference>
<sequence>MTTVGRLGDPSSVRRLQLDGVVATYVVDAVLRMDVGFFPTIPRDFWSANRALLGADGRLPMSAGGLLVELAGTTVLIDAGVGPGPVQFPDADIRSGALVDVLADIGRRPEDVDVVAFTHLHFDHSGWAFVDGEKTFPHARYVLAASEWIAHASCLGGDGAAAPEHVLRAFASGAAELDLVGDGDEVVAGVRAIVTPGHSPGHTSYVITSQSGHRLVAFGDVFHAPAQLAHPDWVAIADRDTAGVIAARRRLLAELSAPNTVGFGFHFGDQAFGRVVTSRGSEALWEPVPTWVLAPAPQQSQ</sequence>
<dbReference type="AlphaFoldDB" id="A0A2A7MU20"/>
<dbReference type="InterPro" id="IPR036866">
    <property type="entry name" value="RibonucZ/Hydroxyglut_hydro"/>
</dbReference>
<evidence type="ECO:0000256" key="2">
    <source>
        <dbReference type="ARBA" id="ARBA00022723"/>
    </source>
</evidence>
<dbReference type="SMART" id="SM00849">
    <property type="entry name" value="Lactamase_B"/>
    <property type="match status" value="1"/>
</dbReference>
<dbReference type="EMBL" id="PDCP01000058">
    <property type="protein sequence ID" value="PEG34668.1"/>
    <property type="molecule type" value="Genomic_DNA"/>
</dbReference>
<dbReference type="OrthoDB" id="5177904at2"/>
<keyword evidence="7" id="KW-1185">Reference proteome</keyword>
<reference evidence="6 7" key="1">
    <citation type="submission" date="2017-10" db="EMBL/GenBank/DDBJ databases">
        <title>The new phylogeny of genus Mycobacterium.</title>
        <authorList>
            <person name="Tortoli E."/>
            <person name="Trovato A."/>
            <person name="Cirillo D.M."/>
        </authorList>
    </citation>
    <scope>NUCLEOTIDE SEQUENCE [LARGE SCALE GENOMIC DNA]</scope>
    <source>
        <strain evidence="6 7">CCUG37673</strain>
    </source>
</reference>
<dbReference type="SUPFAM" id="SSF56281">
    <property type="entry name" value="Metallo-hydrolase/oxidoreductase"/>
    <property type="match status" value="1"/>
</dbReference>
<accession>A0A2A7MU20</accession>
<dbReference type="Pfam" id="PF00753">
    <property type="entry name" value="Lactamase_B"/>
    <property type="match status" value="1"/>
</dbReference>
<dbReference type="PANTHER" id="PTHR42978">
    <property type="entry name" value="QUORUM-QUENCHING LACTONASE YTNP-RELATED-RELATED"/>
    <property type="match status" value="1"/>
</dbReference>
<evidence type="ECO:0000256" key="3">
    <source>
        <dbReference type="ARBA" id="ARBA00022801"/>
    </source>
</evidence>
<keyword evidence="4" id="KW-0862">Zinc</keyword>
<dbReference type="Gene3D" id="3.60.15.10">
    <property type="entry name" value="Ribonuclease Z/Hydroxyacylglutathione hydrolase-like"/>
    <property type="match status" value="1"/>
</dbReference>
<evidence type="ECO:0000259" key="5">
    <source>
        <dbReference type="SMART" id="SM00849"/>
    </source>
</evidence>
<feature type="domain" description="Metallo-beta-lactamase" evidence="5">
    <location>
        <begin position="62"/>
        <end position="265"/>
    </location>
</feature>
<keyword evidence="3 6" id="KW-0378">Hydrolase</keyword>
<gene>
    <name evidence="6" type="ORF">CQY20_24405</name>
</gene>
<protein>
    <submittedName>
        <fullName evidence="6">MBL fold metallo-hydrolase</fullName>
    </submittedName>
</protein>